<gene>
    <name evidence="1" type="ORF">SAMN05216559_2653</name>
</gene>
<sequence>MPTISARLPRAEKADLDEVAELLAEDRSTTIRKALREGLETMRFRVAAERYQSNDVSIAEAARIADCSVAEWLAYAHDTHLTSHLSPEDVERDVEEATEL</sequence>
<dbReference type="OrthoDB" id="269969at2157"/>
<dbReference type="RefSeq" id="WP_089816972.1">
    <property type="nucleotide sequence ID" value="NZ_FOZK01000002.1"/>
</dbReference>
<dbReference type="Pfam" id="PF03683">
    <property type="entry name" value="UPF0175"/>
    <property type="match status" value="1"/>
</dbReference>
<protein>
    <submittedName>
        <fullName evidence="1">Uncharacterized protein family (UPF0175)</fullName>
    </submittedName>
</protein>
<evidence type="ECO:0000313" key="1">
    <source>
        <dbReference type="EMBL" id="SFS02509.1"/>
    </source>
</evidence>
<keyword evidence="2" id="KW-1185">Reference proteome</keyword>
<name>A0A1I6LG94_9EURY</name>
<evidence type="ECO:0000313" key="2">
    <source>
        <dbReference type="Proteomes" id="UP000199062"/>
    </source>
</evidence>
<dbReference type="InterPro" id="IPR005368">
    <property type="entry name" value="UPF0175"/>
</dbReference>
<proteinExistence type="predicted"/>
<accession>A0A1I6LG94</accession>
<dbReference type="STRING" id="767519.SAMN05216559_2653"/>
<reference evidence="1 2" key="1">
    <citation type="submission" date="2016-10" db="EMBL/GenBank/DDBJ databases">
        <authorList>
            <person name="de Groot N.N."/>
        </authorList>
    </citation>
    <scope>NUCLEOTIDE SEQUENCE [LARGE SCALE GENOMIC DNA]</scope>
    <source>
        <strain evidence="1 2">CGMCC 1.10457</strain>
    </source>
</reference>
<dbReference type="EMBL" id="FOZK01000002">
    <property type="protein sequence ID" value="SFS02509.1"/>
    <property type="molecule type" value="Genomic_DNA"/>
</dbReference>
<dbReference type="Proteomes" id="UP000199062">
    <property type="component" value="Unassembled WGS sequence"/>
</dbReference>
<organism evidence="1 2">
    <name type="scientific">Halomicrobium zhouii</name>
    <dbReference type="NCBI Taxonomy" id="767519"/>
    <lineage>
        <taxon>Archaea</taxon>
        <taxon>Methanobacteriati</taxon>
        <taxon>Methanobacteriota</taxon>
        <taxon>Stenosarchaea group</taxon>
        <taxon>Halobacteria</taxon>
        <taxon>Halobacteriales</taxon>
        <taxon>Haloarculaceae</taxon>
        <taxon>Halomicrobium</taxon>
    </lineage>
</organism>
<dbReference type="AlphaFoldDB" id="A0A1I6LG94"/>